<dbReference type="Proteomes" id="UP000010959">
    <property type="component" value="Unassembled WGS sequence"/>
</dbReference>
<name>L7C6X7_RHOBT</name>
<dbReference type="EMBL" id="AMWG01000187">
    <property type="protein sequence ID" value="ELP29550.1"/>
    <property type="molecule type" value="Genomic_DNA"/>
</dbReference>
<feature type="transmembrane region" description="Helical" evidence="1">
    <location>
        <begin position="29"/>
        <end position="54"/>
    </location>
</feature>
<dbReference type="AlphaFoldDB" id="L7C6X7"/>
<organism evidence="2 3">
    <name type="scientific">Rhodopirellula baltica SWK14</name>
    <dbReference type="NCBI Taxonomy" id="993516"/>
    <lineage>
        <taxon>Bacteria</taxon>
        <taxon>Pseudomonadati</taxon>
        <taxon>Planctomycetota</taxon>
        <taxon>Planctomycetia</taxon>
        <taxon>Pirellulales</taxon>
        <taxon>Pirellulaceae</taxon>
        <taxon>Rhodopirellula</taxon>
    </lineage>
</organism>
<dbReference type="PATRIC" id="fig|993516.3.peg.6992"/>
<comment type="caution">
    <text evidence="2">The sequence shown here is derived from an EMBL/GenBank/DDBJ whole genome shotgun (WGS) entry which is preliminary data.</text>
</comment>
<keyword evidence="1" id="KW-0472">Membrane</keyword>
<evidence type="ECO:0000256" key="1">
    <source>
        <dbReference type="SAM" id="Phobius"/>
    </source>
</evidence>
<feature type="transmembrane region" description="Helical" evidence="1">
    <location>
        <begin position="74"/>
        <end position="96"/>
    </location>
</feature>
<protein>
    <submittedName>
        <fullName evidence="2">Uncharacterized protein</fullName>
    </submittedName>
</protein>
<keyword evidence="1" id="KW-0812">Transmembrane</keyword>
<sequence length="104" mass="11618">MDRERRQPSPESLTYFAAMKNATDRLKRFSGWIAVLCILVGPSFTTFSMIRSFQSTIETKTAPGTDELANDVEFALNVTASLLPVAIIAGLIWVACRYRTSRVE</sequence>
<proteinExistence type="predicted"/>
<gene>
    <name evidence="2" type="ORF">RBSWK_06523</name>
</gene>
<evidence type="ECO:0000313" key="3">
    <source>
        <dbReference type="Proteomes" id="UP000010959"/>
    </source>
</evidence>
<keyword evidence="1" id="KW-1133">Transmembrane helix</keyword>
<evidence type="ECO:0000313" key="2">
    <source>
        <dbReference type="EMBL" id="ELP29550.1"/>
    </source>
</evidence>
<reference evidence="2 3" key="1">
    <citation type="journal article" date="2013" name="Mar. Genomics">
        <title>Expression of sulfatases in Rhodopirellula baltica and the diversity of sulfatases in the genus Rhodopirellula.</title>
        <authorList>
            <person name="Wegner C.E."/>
            <person name="Richter-Heitmann T."/>
            <person name="Klindworth A."/>
            <person name="Klockow C."/>
            <person name="Richter M."/>
            <person name="Achstetter T."/>
            <person name="Glockner F.O."/>
            <person name="Harder J."/>
        </authorList>
    </citation>
    <scope>NUCLEOTIDE SEQUENCE [LARGE SCALE GENOMIC DNA]</scope>
    <source>
        <strain evidence="2 3">SWK14</strain>
    </source>
</reference>
<accession>L7C6X7</accession>